<feature type="compositionally biased region" description="Basic and acidic residues" evidence="2">
    <location>
        <begin position="347"/>
        <end position="356"/>
    </location>
</feature>
<feature type="compositionally biased region" description="Basic and acidic residues" evidence="2">
    <location>
        <begin position="665"/>
        <end position="677"/>
    </location>
</feature>
<feature type="compositionally biased region" description="Basic and acidic residues" evidence="2">
    <location>
        <begin position="436"/>
        <end position="448"/>
    </location>
</feature>
<evidence type="ECO:0000313" key="4">
    <source>
        <dbReference type="Proteomes" id="UP000780801"/>
    </source>
</evidence>
<evidence type="ECO:0000313" key="3">
    <source>
        <dbReference type="EMBL" id="KAF9582824.1"/>
    </source>
</evidence>
<feature type="region of interest" description="Disordered" evidence="2">
    <location>
        <begin position="417"/>
        <end position="475"/>
    </location>
</feature>
<feature type="coiled-coil region" evidence="1">
    <location>
        <begin position="808"/>
        <end position="842"/>
    </location>
</feature>
<dbReference type="EMBL" id="JAABOA010000911">
    <property type="protein sequence ID" value="KAF9582824.1"/>
    <property type="molecule type" value="Genomic_DNA"/>
</dbReference>
<feature type="compositionally biased region" description="Polar residues" evidence="2">
    <location>
        <begin position="336"/>
        <end position="346"/>
    </location>
</feature>
<evidence type="ECO:0000256" key="1">
    <source>
        <dbReference type="SAM" id="Coils"/>
    </source>
</evidence>
<feature type="region of interest" description="Disordered" evidence="2">
    <location>
        <begin position="1"/>
        <end position="73"/>
    </location>
</feature>
<comment type="caution">
    <text evidence="3">The sequence shown here is derived from an EMBL/GenBank/DDBJ whole genome shotgun (WGS) entry which is preliminary data.</text>
</comment>
<feature type="region of interest" description="Disordered" evidence="2">
    <location>
        <begin position="665"/>
        <end position="686"/>
    </location>
</feature>
<feature type="compositionally biased region" description="Polar residues" evidence="2">
    <location>
        <begin position="41"/>
        <end position="51"/>
    </location>
</feature>
<organism evidence="3 4">
    <name type="scientific">Lunasporangiospora selenospora</name>
    <dbReference type="NCBI Taxonomy" id="979761"/>
    <lineage>
        <taxon>Eukaryota</taxon>
        <taxon>Fungi</taxon>
        <taxon>Fungi incertae sedis</taxon>
        <taxon>Mucoromycota</taxon>
        <taxon>Mortierellomycotina</taxon>
        <taxon>Mortierellomycetes</taxon>
        <taxon>Mortierellales</taxon>
        <taxon>Mortierellaceae</taxon>
        <taxon>Lunasporangiospora</taxon>
    </lineage>
</organism>
<keyword evidence="4" id="KW-1185">Reference proteome</keyword>
<dbReference type="OrthoDB" id="2249524at2759"/>
<protein>
    <submittedName>
        <fullName evidence="3">Uncharacterized protein</fullName>
    </submittedName>
</protein>
<accession>A0A9P6FWK5</accession>
<sequence length="902" mass="100164">GSNSRPILKSSTTDLNTGANSSLSVDTSKTPRLQSLHRAPSVNSPGGTLTIASPEPYLESANNEGSLTHADAGPIHPRIANIVRKFEDTGHPGRTWPPLDSSSPYELSYMSQSNHSVLSKLDQLQLLLEFINTAQCRIMAYQDYQLDHAPGGGRFHNVDDGRMMAVQDSMERVDQKTDAQLRMLQELVVHAGLSHLNTPTTDIDFETREAQGPGFDLSSFLLAREPSSAAASGSEPQPAFTQEYSTAENAQILSKSATVLAVALSRLEKQIIPKVDGQADRLLDLMDHFTKVQRQVDGQQESLLEQVSELRNRFVEYDYVGSTRAPVRSLIEPSSVLPQQQHSLDATSKKGWEHTPRNSSDSPSWDNAQSFDTTGMLDQEGDKHASISGNPRFLRRQLSASNLSGQREMGTWPRLYAKSSHGRATKSESSGPINLDRVELDSTDEHYQDTNSNDGVTKEESNTIPRPHPKQETPPITEFSKELTTNKELLSGKWEKPMEKILEVIRYESNRSEEVFSGHYRQMQGDLNIVHSLINELRTGLLQSEEMHGEISKIQEWISQCSRTNPSAITQDTSSVDTRTLLDEKVIASPAVLTDSLPNGVDHSQQTHLVTEVQEFKDQLETFTRVQMATFSELSDNVSGIEKMIRDMSRVLGVRRGGTLLRKKGAEEERALAERGLPRSSTSSTLDSTFSVQLQDPGSGAHLDNARRSVSIEELRPGFEDGGSSQSLTQVNAAPSRMSFFGSARSAKPAPLSISSTRLDYEKARMQDGILSPTQDKGESLPPTPIQDSTPRAFDWCHDQLEKLYQRKARVETEVGDLHTQKEALRKEKEDLEGDVLRLRQDRLRLLLNKDSTEGLEDSSTSDLSKSLPMVSLEQALQERVSMLLQETTRLEALKKSLEIKA</sequence>
<evidence type="ECO:0000256" key="2">
    <source>
        <dbReference type="SAM" id="MobiDB-lite"/>
    </source>
</evidence>
<feature type="non-terminal residue" evidence="3">
    <location>
        <position position="902"/>
    </location>
</feature>
<reference evidence="3" key="1">
    <citation type="journal article" date="2020" name="Fungal Divers.">
        <title>Resolving the Mortierellaceae phylogeny through synthesis of multi-gene phylogenetics and phylogenomics.</title>
        <authorList>
            <person name="Vandepol N."/>
            <person name="Liber J."/>
            <person name="Desiro A."/>
            <person name="Na H."/>
            <person name="Kennedy M."/>
            <person name="Barry K."/>
            <person name="Grigoriev I.V."/>
            <person name="Miller A.N."/>
            <person name="O'Donnell K."/>
            <person name="Stajich J.E."/>
            <person name="Bonito G."/>
        </authorList>
    </citation>
    <scope>NUCLEOTIDE SEQUENCE</scope>
    <source>
        <strain evidence="3">KOD1015</strain>
    </source>
</reference>
<feature type="region of interest" description="Disordered" evidence="2">
    <location>
        <begin position="331"/>
        <end position="393"/>
    </location>
</feature>
<name>A0A9P6FWK5_9FUNG</name>
<feature type="compositionally biased region" description="Polar residues" evidence="2">
    <location>
        <begin position="357"/>
        <end position="373"/>
    </location>
</feature>
<gene>
    <name evidence="3" type="ORF">BGW38_010716</name>
</gene>
<dbReference type="Proteomes" id="UP000780801">
    <property type="component" value="Unassembled WGS sequence"/>
</dbReference>
<feature type="compositionally biased region" description="Polar residues" evidence="2">
    <location>
        <begin position="1"/>
        <end position="33"/>
    </location>
</feature>
<proteinExistence type="predicted"/>
<dbReference type="AlphaFoldDB" id="A0A9P6FWK5"/>
<keyword evidence="1" id="KW-0175">Coiled coil</keyword>
<feature type="region of interest" description="Disordered" evidence="2">
    <location>
        <begin position="771"/>
        <end position="791"/>
    </location>
</feature>